<protein>
    <submittedName>
        <fullName evidence="1">Uncharacterized protein</fullName>
    </submittedName>
</protein>
<evidence type="ECO:0000313" key="1">
    <source>
        <dbReference type="EMBL" id="ATB27110.1"/>
    </source>
</evidence>
<name>A0A250I7D2_9BACT</name>
<dbReference type="AlphaFoldDB" id="A0A250I7D2"/>
<dbReference type="EMBL" id="CP022163">
    <property type="protein sequence ID" value="ATB27110.1"/>
    <property type="molecule type" value="Genomic_DNA"/>
</dbReference>
<evidence type="ECO:0000313" key="2">
    <source>
        <dbReference type="Proteomes" id="UP000217289"/>
    </source>
</evidence>
<dbReference type="KEGG" id="mbd:MEBOL_000545"/>
<gene>
    <name evidence="1" type="ORF">MEBOL_000545</name>
</gene>
<keyword evidence="2" id="KW-1185">Reference proteome</keyword>
<proteinExistence type="predicted"/>
<accession>A0A250I7D2</accession>
<reference evidence="1 2" key="1">
    <citation type="submission" date="2017-06" db="EMBL/GenBank/DDBJ databases">
        <authorList>
            <person name="Kim H.J."/>
            <person name="Triplett B.A."/>
        </authorList>
    </citation>
    <scope>NUCLEOTIDE SEQUENCE [LARGE SCALE GENOMIC DNA]</scope>
    <source>
        <strain evidence="1 2">DSM 14713</strain>
    </source>
</reference>
<sequence length="218" mass="23101">MVNERPGSVPPHSGQCIKLTGSEGFRMTLSTALRALLPVVLLLCVPASATTLLRAELPELAQSADAVVHGTVRRVESRWSGDGRRIVTDVEIQVTEALKGQPGSTVLITQPGGRVGDIGQKVSGLATFALGEEVVVFLSRQGPQAFRVSGMAQGKYKVQHPEGERRAMAVPESLGDTLVLDAATRQPVEPSSRSLPLADLKAAIRTALAQPGTQEKRP</sequence>
<dbReference type="Proteomes" id="UP000217289">
    <property type="component" value="Chromosome"/>
</dbReference>
<organism evidence="1 2">
    <name type="scientific">Melittangium boletus DSM 14713</name>
    <dbReference type="NCBI Taxonomy" id="1294270"/>
    <lineage>
        <taxon>Bacteria</taxon>
        <taxon>Pseudomonadati</taxon>
        <taxon>Myxococcota</taxon>
        <taxon>Myxococcia</taxon>
        <taxon>Myxococcales</taxon>
        <taxon>Cystobacterineae</taxon>
        <taxon>Archangiaceae</taxon>
        <taxon>Melittangium</taxon>
    </lineage>
</organism>